<name>A0AAV5WAA1_9BILA</name>
<dbReference type="Proteomes" id="UP001432322">
    <property type="component" value="Unassembled WGS sequence"/>
</dbReference>
<keyword evidence="2" id="KW-1185">Reference proteome</keyword>
<proteinExistence type="predicted"/>
<reference evidence="1" key="1">
    <citation type="submission" date="2023-10" db="EMBL/GenBank/DDBJ databases">
        <title>Genome assembly of Pristionchus species.</title>
        <authorList>
            <person name="Yoshida K."/>
            <person name="Sommer R.J."/>
        </authorList>
    </citation>
    <scope>NUCLEOTIDE SEQUENCE</scope>
    <source>
        <strain evidence="1">RS5133</strain>
    </source>
</reference>
<gene>
    <name evidence="1" type="ORF">PFISCL1PPCAC_18971</name>
</gene>
<comment type="caution">
    <text evidence="1">The sequence shown here is derived from an EMBL/GenBank/DDBJ whole genome shotgun (WGS) entry which is preliminary data.</text>
</comment>
<protein>
    <submittedName>
        <fullName evidence="1">Uncharacterized protein</fullName>
    </submittedName>
</protein>
<feature type="non-terminal residue" evidence="1">
    <location>
        <position position="1"/>
    </location>
</feature>
<accession>A0AAV5WAA1</accession>
<dbReference type="AlphaFoldDB" id="A0AAV5WAA1"/>
<evidence type="ECO:0000313" key="2">
    <source>
        <dbReference type="Proteomes" id="UP001432322"/>
    </source>
</evidence>
<dbReference type="EMBL" id="BTSY01000005">
    <property type="protein sequence ID" value="GMT27674.1"/>
    <property type="molecule type" value="Genomic_DNA"/>
</dbReference>
<sequence length="165" mass="19672">VNKRLEGIERKQKNIHIGKIVFTQRKSVRIDSDAYRTAVFDVLKTFNAREIRFCSTRYNESEFLQLIDTKLSVSIMREDRPAYTRMYFRLLKSMFNESVGIRAFRSWSMSQKEYRNLANLIKNDSDFGPNYHEGIDTDFVILKDRFFVSIERLNGCNIWCAWKDK</sequence>
<organism evidence="1 2">
    <name type="scientific">Pristionchus fissidentatus</name>
    <dbReference type="NCBI Taxonomy" id="1538716"/>
    <lineage>
        <taxon>Eukaryota</taxon>
        <taxon>Metazoa</taxon>
        <taxon>Ecdysozoa</taxon>
        <taxon>Nematoda</taxon>
        <taxon>Chromadorea</taxon>
        <taxon>Rhabditida</taxon>
        <taxon>Rhabditina</taxon>
        <taxon>Diplogasteromorpha</taxon>
        <taxon>Diplogasteroidea</taxon>
        <taxon>Neodiplogasteridae</taxon>
        <taxon>Pristionchus</taxon>
    </lineage>
</organism>
<evidence type="ECO:0000313" key="1">
    <source>
        <dbReference type="EMBL" id="GMT27674.1"/>
    </source>
</evidence>